<keyword evidence="12" id="KW-0732">Signal</keyword>
<dbReference type="GO" id="GO:0016020">
    <property type="term" value="C:membrane"/>
    <property type="evidence" value="ECO:0007669"/>
    <property type="project" value="UniProtKB-SubCell"/>
</dbReference>
<dbReference type="PANTHER" id="PTHR10027:SF10">
    <property type="entry name" value="SLOWPOKE 2, ISOFORM D"/>
    <property type="match status" value="1"/>
</dbReference>
<keyword evidence="4 11" id="KW-0812">Transmembrane</keyword>
<keyword evidence="10" id="KW-0407">Ion channel</keyword>
<evidence type="ECO:0000256" key="9">
    <source>
        <dbReference type="ARBA" id="ARBA00023136"/>
    </source>
</evidence>
<evidence type="ECO:0000256" key="7">
    <source>
        <dbReference type="ARBA" id="ARBA00022989"/>
    </source>
</evidence>
<evidence type="ECO:0000256" key="10">
    <source>
        <dbReference type="ARBA" id="ARBA00023303"/>
    </source>
</evidence>
<feature type="transmembrane region" description="Helical" evidence="11">
    <location>
        <begin position="77"/>
        <end position="99"/>
    </location>
</feature>
<gene>
    <name evidence="14" type="primary">mvp</name>
    <name evidence="14" type="ORF">SNEC2469_LOCUS11201</name>
</gene>
<keyword evidence="3" id="KW-0633">Potassium transport</keyword>
<dbReference type="SUPFAM" id="SSF81324">
    <property type="entry name" value="Voltage-gated potassium channels"/>
    <property type="match status" value="1"/>
</dbReference>
<feature type="chain" id="PRO_5032582535" evidence="12">
    <location>
        <begin position="24"/>
        <end position="374"/>
    </location>
</feature>
<evidence type="ECO:0000259" key="13">
    <source>
        <dbReference type="Pfam" id="PF07885"/>
    </source>
</evidence>
<dbReference type="PANTHER" id="PTHR10027">
    <property type="entry name" value="CALCIUM-ACTIVATED POTASSIUM CHANNEL ALPHA CHAIN"/>
    <property type="match status" value="1"/>
</dbReference>
<evidence type="ECO:0000256" key="5">
    <source>
        <dbReference type="ARBA" id="ARBA00022826"/>
    </source>
</evidence>
<dbReference type="GO" id="GO:0005267">
    <property type="term" value="F:potassium channel activity"/>
    <property type="evidence" value="ECO:0007669"/>
    <property type="project" value="UniProtKB-KW"/>
</dbReference>
<proteinExistence type="predicted"/>
<evidence type="ECO:0000256" key="8">
    <source>
        <dbReference type="ARBA" id="ARBA00023065"/>
    </source>
</evidence>
<dbReference type="InterPro" id="IPR047871">
    <property type="entry name" value="K_chnl_Slo-like"/>
</dbReference>
<dbReference type="AlphaFoldDB" id="A0A812QXE3"/>
<feature type="signal peptide" evidence="12">
    <location>
        <begin position="1"/>
        <end position="23"/>
    </location>
</feature>
<evidence type="ECO:0000256" key="3">
    <source>
        <dbReference type="ARBA" id="ARBA00022538"/>
    </source>
</evidence>
<evidence type="ECO:0000256" key="11">
    <source>
        <dbReference type="SAM" id="Phobius"/>
    </source>
</evidence>
<evidence type="ECO:0000256" key="12">
    <source>
        <dbReference type="SAM" id="SignalP"/>
    </source>
</evidence>
<dbReference type="OrthoDB" id="433309at2759"/>
<sequence>MLCVLLCLLVVFLGLCITIHTRAVPDGCIGVRRFIRLQPAPKTKVTRVLLSIFTLLYTATGAIYAAEHDVNPQFPDFFTALYFGLTTLTTVGFGDITPITAQGRLVVAASILAGVGIIPYQLSKLAEVFMATASFDRQGIRFQSIQELRFLRISGEFGAPVPFVQRDPASEGCSLLLALWSQADSALVSPTEKLNALTAATLELKSLTRRLAAVLQFLRGQLARALRRESEAKRSANFTDQQLLGGEADKLVLYGRSNDASIWQPEAFWGRLGFLAELGGIESRSLRPGEGLLALDTSELNDLVIVRRLATPRPTIQIRDSTMQFKGQWYYPRNFPAVQSACTDKDNSVLVLLSSSSDADHGTGPGIVRLRLPK</sequence>
<accession>A0A812QXE3</accession>
<dbReference type="Pfam" id="PF07885">
    <property type="entry name" value="Ion_trans_2"/>
    <property type="match status" value="1"/>
</dbReference>
<evidence type="ECO:0000256" key="6">
    <source>
        <dbReference type="ARBA" id="ARBA00022958"/>
    </source>
</evidence>
<keyword evidence="2" id="KW-0813">Transport</keyword>
<keyword evidence="8" id="KW-0406">Ion transport</keyword>
<name>A0A812QXE3_9DINO</name>
<reference evidence="14" key="1">
    <citation type="submission" date="2021-02" db="EMBL/GenBank/DDBJ databases">
        <authorList>
            <person name="Dougan E. K."/>
            <person name="Rhodes N."/>
            <person name="Thang M."/>
            <person name="Chan C."/>
        </authorList>
    </citation>
    <scope>NUCLEOTIDE SEQUENCE</scope>
</reference>
<feature type="transmembrane region" description="Helical" evidence="11">
    <location>
        <begin position="105"/>
        <end position="122"/>
    </location>
</feature>
<organism evidence="14 15">
    <name type="scientific">Symbiodinium necroappetens</name>
    <dbReference type="NCBI Taxonomy" id="1628268"/>
    <lineage>
        <taxon>Eukaryota</taxon>
        <taxon>Sar</taxon>
        <taxon>Alveolata</taxon>
        <taxon>Dinophyceae</taxon>
        <taxon>Suessiales</taxon>
        <taxon>Symbiodiniaceae</taxon>
        <taxon>Symbiodinium</taxon>
    </lineage>
</organism>
<evidence type="ECO:0000313" key="14">
    <source>
        <dbReference type="EMBL" id="CAE7407832.1"/>
    </source>
</evidence>
<keyword evidence="5" id="KW-0631">Potassium channel</keyword>
<keyword evidence="7 11" id="KW-1133">Transmembrane helix</keyword>
<protein>
    <submittedName>
        <fullName evidence="14">Mvp protein</fullName>
    </submittedName>
</protein>
<dbReference type="Gene3D" id="1.10.287.70">
    <property type="match status" value="1"/>
</dbReference>
<evidence type="ECO:0000313" key="15">
    <source>
        <dbReference type="Proteomes" id="UP000601435"/>
    </source>
</evidence>
<dbReference type="Proteomes" id="UP000601435">
    <property type="component" value="Unassembled WGS sequence"/>
</dbReference>
<comment type="subcellular location">
    <subcellularLocation>
        <location evidence="1">Membrane</location>
        <topology evidence="1">Multi-pass membrane protein</topology>
    </subcellularLocation>
</comment>
<feature type="transmembrane region" description="Helical" evidence="11">
    <location>
        <begin position="45"/>
        <end position="65"/>
    </location>
</feature>
<keyword evidence="6" id="KW-0630">Potassium</keyword>
<dbReference type="EMBL" id="CAJNJA010017785">
    <property type="protein sequence ID" value="CAE7407832.1"/>
    <property type="molecule type" value="Genomic_DNA"/>
</dbReference>
<keyword evidence="9 11" id="KW-0472">Membrane</keyword>
<comment type="caution">
    <text evidence="14">The sequence shown here is derived from an EMBL/GenBank/DDBJ whole genome shotgun (WGS) entry which is preliminary data.</text>
</comment>
<dbReference type="InterPro" id="IPR013099">
    <property type="entry name" value="K_chnl_dom"/>
</dbReference>
<evidence type="ECO:0000256" key="1">
    <source>
        <dbReference type="ARBA" id="ARBA00004141"/>
    </source>
</evidence>
<keyword evidence="15" id="KW-1185">Reference proteome</keyword>
<evidence type="ECO:0000256" key="4">
    <source>
        <dbReference type="ARBA" id="ARBA00022692"/>
    </source>
</evidence>
<feature type="domain" description="Potassium channel" evidence="13">
    <location>
        <begin position="53"/>
        <end position="130"/>
    </location>
</feature>
<evidence type="ECO:0000256" key="2">
    <source>
        <dbReference type="ARBA" id="ARBA00022448"/>
    </source>
</evidence>